<reference evidence="2" key="1">
    <citation type="journal article" date="2020" name="Stud. Mycol.">
        <title>101 Dothideomycetes genomes: a test case for predicting lifestyles and emergence of pathogens.</title>
        <authorList>
            <person name="Haridas S."/>
            <person name="Albert R."/>
            <person name="Binder M."/>
            <person name="Bloem J."/>
            <person name="Labutti K."/>
            <person name="Salamov A."/>
            <person name="Andreopoulos B."/>
            <person name="Baker S."/>
            <person name="Barry K."/>
            <person name="Bills G."/>
            <person name="Bluhm B."/>
            <person name="Cannon C."/>
            <person name="Castanera R."/>
            <person name="Culley D."/>
            <person name="Daum C."/>
            <person name="Ezra D."/>
            <person name="Gonzalez J."/>
            <person name="Henrissat B."/>
            <person name="Kuo A."/>
            <person name="Liang C."/>
            <person name="Lipzen A."/>
            <person name="Lutzoni F."/>
            <person name="Magnuson J."/>
            <person name="Mondo S."/>
            <person name="Nolan M."/>
            <person name="Ohm R."/>
            <person name="Pangilinan J."/>
            <person name="Park H.-J."/>
            <person name="Ramirez L."/>
            <person name="Alfaro M."/>
            <person name="Sun H."/>
            <person name="Tritt A."/>
            <person name="Yoshinaga Y."/>
            <person name="Zwiers L.-H."/>
            <person name="Turgeon B."/>
            <person name="Goodwin S."/>
            <person name="Spatafora J."/>
            <person name="Crous P."/>
            <person name="Grigoriev I."/>
        </authorList>
    </citation>
    <scope>NUCLEOTIDE SEQUENCE</scope>
    <source>
        <strain evidence="2">ATCC 16933</strain>
    </source>
</reference>
<accession>A0A6A6PDI8</accession>
<feature type="domain" description="Heterokaryon incompatibility" evidence="1">
    <location>
        <begin position="91"/>
        <end position="226"/>
    </location>
</feature>
<gene>
    <name evidence="2" type="ORF">BDY21DRAFT_276844</name>
</gene>
<keyword evidence="3" id="KW-1185">Reference proteome</keyword>
<dbReference type="PANTHER" id="PTHR33112:SF12">
    <property type="entry name" value="HETEROKARYON INCOMPATIBILITY DOMAIN-CONTAINING PROTEIN"/>
    <property type="match status" value="1"/>
</dbReference>
<organism evidence="2 3">
    <name type="scientific">Lineolata rhizophorae</name>
    <dbReference type="NCBI Taxonomy" id="578093"/>
    <lineage>
        <taxon>Eukaryota</taxon>
        <taxon>Fungi</taxon>
        <taxon>Dikarya</taxon>
        <taxon>Ascomycota</taxon>
        <taxon>Pezizomycotina</taxon>
        <taxon>Dothideomycetes</taxon>
        <taxon>Dothideomycetes incertae sedis</taxon>
        <taxon>Lineolatales</taxon>
        <taxon>Lineolataceae</taxon>
        <taxon>Lineolata</taxon>
    </lineage>
</organism>
<dbReference type="InterPro" id="IPR010730">
    <property type="entry name" value="HET"/>
</dbReference>
<dbReference type="AlphaFoldDB" id="A0A6A6PDI8"/>
<proteinExistence type="predicted"/>
<dbReference type="Proteomes" id="UP000799766">
    <property type="component" value="Unassembled WGS sequence"/>
</dbReference>
<dbReference type="Pfam" id="PF06985">
    <property type="entry name" value="HET"/>
    <property type="match status" value="1"/>
</dbReference>
<evidence type="ECO:0000313" key="3">
    <source>
        <dbReference type="Proteomes" id="UP000799766"/>
    </source>
</evidence>
<dbReference type="PANTHER" id="PTHR33112">
    <property type="entry name" value="DOMAIN PROTEIN, PUTATIVE-RELATED"/>
    <property type="match status" value="1"/>
</dbReference>
<sequence length="565" mass="64038">MNQSIITLEDDLYGELGSVEHDGRTPDPYVRAVRKCHLDVSLLRSWIERCETTHGPRCNARDLVSGRDDSTLLLIDVKRQCLVECDFSYRFVALSYVWGEADQFLTKRANYAELKEEGGLRGRPITQTIKDAMAYLWVDTMCIVQDDPQNKQSQIEQMASIYGRAILTIVALSGRDASSGLPGVSPTPRNADNLQIAPALGLVERTNLTSLFEDSVYHTRAWTFQERILSIRCLFFSHHQAYFQCRSNTRCEDRHQAAQYEFPTETMTVSKIRSWSEAQRRRRGFAPRDDFKCYSMLVAEYTTKQMRYPSDIVNAFAGIADALASLFGWTFTAALPEELLSLALLWTPLRRLERRETEGKTFPSWSWAGWIGEVHYADFVQRLPQVPLGESFESCVGRFEAARAEKAGADGVLCFESSTVALSSFRIEKVQGRLQNNDANSLVCEDVHRVLDAAGRCCGIVYGLSETDSKRILCGSDDYELLLLSKLSRVSSLRFCGPTISFCNYDEPTKEDQLFDRSYPDEEWCTLNVLLVQRSGGLRLRSAIAQVHAEAWQHARPQQQSIRLA</sequence>
<protein>
    <submittedName>
        <fullName evidence="2">Heterokaryon incompatibility protein-domain-containing protein</fullName>
    </submittedName>
</protein>
<name>A0A6A6PDI8_9PEZI</name>
<dbReference type="EMBL" id="MU001670">
    <property type="protein sequence ID" value="KAF2462036.1"/>
    <property type="molecule type" value="Genomic_DNA"/>
</dbReference>
<dbReference type="OrthoDB" id="2958217at2759"/>
<evidence type="ECO:0000313" key="2">
    <source>
        <dbReference type="EMBL" id="KAF2462036.1"/>
    </source>
</evidence>
<evidence type="ECO:0000259" key="1">
    <source>
        <dbReference type="Pfam" id="PF06985"/>
    </source>
</evidence>